<proteinExistence type="inferred from homology"/>
<dbReference type="PANTHER" id="PTHR10584:SF166">
    <property type="entry name" value="RIBOKINASE"/>
    <property type="match status" value="1"/>
</dbReference>
<comment type="function">
    <text evidence="9">Catalyzes the phosphorylation of ribose at O-5 in a reaction requiring ATP and magnesium. The resulting D-ribose-5-phosphate can then be used either for sythesis of nucleotides, histidine, and tryptophan, or as a component of the pentose phosphate pathway.</text>
</comment>
<keyword evidence="6 9" id="KW-0460">Magnesium</keyword>
<dbReference type="InterPro" id="IPR029056">
    <property type="entry name" value="Ribokinase-like"/>
</dbReference>
<dbReference type="EMBL" id="KN846972">
    <property type="protein sequence ID" value="KIW79550.1"/>
    <property type="molecule type" value="Genomic_DNA"/>
</dbReference>
<keyword evidence="12" id="KW-1185">Reference proteome</keyword>
<dbReference type="EC" id="2.7.1.15" evidence="9"/>
<comment type="pathway">
    <text evidence="9">Carbohydrate metabolism; D-ribose degradation; D-ribose 5-phosphate from beta-D-ribopyranose: step 2/2.</text>
</comment>
<accession>A0A0D2GM35</accession>
<evidence type="ECO:0000313" key="11">
    <source>
        <dbReference type="EMBL" id="KIW79550.1"/>
    </source>
</evidence>
<comment type="cofactor">
    <cofactor evidence="9">
        <name>Mg(2+)</name>
        <dbReference type="ChEBI" id="CHEBI:18420"/>
    </cofactor>
    <text evidence="9">Requires a divalent cation, most likely magnesium in vivo, as an electrophilic catalyst to aid phosphoryl group transfer. It is the chelate of the metal and the nucleotide that is the actual substrate.</text>
</comment>
<feature type="binding site" evidence="9">
    <location>
        <position position="287"/>
    </location>
    <ligand>
        <name>K(+)</name>
        <dbReference type="ChEBI" id="CHEBI:29103"/>
    </ligand>
</feature>
<dbReference type="GO" id="GO:0005524">
    <property type="term" value="F:ATP binding"/>
    <property type="evidence" value="ECO:0007669"/>
    <property type="project" value="UniProtKB-UniRule"/>
</dbReference>
<evidence type="ECO:0000256" key="4">
    <source>
        <dbReference type="ARBA" id="ARBA00022777"/>
    </source>
</evidence>
<dbReference type="Pfam" id="PF00294">
    <property type="entry name" value="PfkB"/>
    <property type="match status" value="1"/>
</dbReference>
<dbReference type="STRING" id="1442368.A0A0D2GM35"/>
<protein>
    <recommendedName>
        <fullName evidence="9">Ribokinase</fullName>
        <shortName evidence="9">RK</shortName>
        <ecNumber evidence="9">2.7.1.15</ecNumber>
    </recommendedName>
</protein>
<comment type="similarity">
    <text evidence="9">Belongs to the carbohydrate kinase PfkB family. Ribokinase subfamily.</text>
</comment>
<comment type="caution">
    <text evidence="9">Lacks conserved residue(s) required for the propagation of feature annotation.</text>
</comment>
<dbReference type="GO" id="GO:0019303">
    <property type="term" value="P:D-ribose catabolic process"/>
    <property type="evidence" value="ECO:0007669"/>
    <property type="project" value="UniProtKB-UniRule"/>
</dbReference>
<evidence type="ECO:0000256" key="6">
    <source>
        <dbReference type="ARBA" id="ARBA00022842"/>
    </source>
</evidence>
<dbReference type="SUPFAM" id="SSF53613">
    <property type="entry name" value="Ribokinase-like"/>
    <property type="match status" value="1"/>
</dbReference>
<feature type="binding site" evidence="9">
    <location>
        <position position="333"/>
    </location>
    <ligand>
        <name>K(+)</name>
        <dbReference type="ChEBI" id="CHEBI:29103"/>
    </ligand>
</feature>
<dbReference type="GO" id="GO:0046872">
    <property type="term" value="F:metal ion binding"/>
    <property type="evidence" value="ECO:0007669"/>
    <property type="project" value="UniProtKB-KW"/>
</dbReference>
<dbReference type="InterPro" id="IPR002139">
    <property type="entry name" value="Ribo/fructo_kinase"/>
</dbReference>
<dbReference type="InterPro" id="IPR011877">
    <property type="entry name" value="Ribokinase"/>
</dbReference>
<dbReference type="GeneID" id="25305652"/>
<comment type="catalytic activity">
    <reaction evidence="9">
        <text>D-ribose + ATP = D-ribose 5-phosphate + ADP + H(+)</text>
        <dbReference type="Rhea" id="RHEA:13697"/>
        <dbReference type="ChEBI" id="CHEBI:15378"/>
        <dbReference type="ChEBI" id="CHEBI:30616"/>
        <dbReference type="ChEBI" id="CHEBI:47013"/>
        <dbReference type="ChEBI" id="CHEBI:78346"/>
        <dbReference type="ChEBI" id="CHEBI:456216"/>
        <dbReference type="EC" id="2.7.1.15"/>
    </reaction>
</comment>
<dbReference type="UniPathway" id="UPA00916">
    <property type="reaction ID" value="UER00889"/>
</dbReference>
<evidence type="ECO:0000256" key="3">
    <source>
        <dbReference type="ARBA" id="ARBA00022741"/>
    </source>
</evidence>
<feature type="binding site" evidence="9">
    <location>
        <begin position="14"/>
        <end position="16"/>
    </location>
    <ligand>
        <name>substrate</name>
    </ligand>
</feature>
<feature type="binding site" evidence="9">
    <location>
        <position position="291"/>
    </location>
    <ligand>
        <name>substrate</name>
    </ligand>
</feature>
<keyword evidence="9" id="KW-0539">Nucleus</keyword>
<evidence type="ECO:0000256" key="5">
    <source>
        <dbReference type="ARBA" id="ARBA00022840"/>
    </source>
</evidence>
<organism evidence="11 12">
    <name type="scientific">Fonsecaea pedrosoi CBS 271.37</name>
    <dbReference type="NCBI Taxonomy" id="1442368"/>
    <lineage>
        <taxon>Eukaryota</taxon>
        <taxon>Fungi</taxon>
        <taxon>Dikarya</taxon>
        <taxon>Ascomycota</taxon>
        <taxon>Pezizomycotina</taxon>
        <taxon>Eurotiomycetes</taxon>
        <taxon>Chaetothyriomycetidae</taxon>
        <taxon>Chaetothyriales</taxon>
        <taxon>Herpotrichiellaceae</taxon>
        <taxon>Fonsecaea</taxon>
    </lineage>
</organism>
<evidence type="ECO:0000256" key="9">
    <source>
        <dbReference type="HAMAP-Rule" id="MF_03215"/>
    </source>
</evidence>
<feature type="binding site" evidence="9">
    <location>
        <position position="204"/>
    </location>
    <ligand>
        <name>ATP</name>
        <dbReference type="ChEBI" id="CHEBI:30616"/>
    </ligand>
</feature>
<dbReference type="InterPro" id="IPR011611">
    <property type="entry name" value="PfkB_dom"/>
</dbReference>
<evidence type="ECO:0000256" key="8">
    <source>
        <dbReference type="ARBA" id="ARBA00023277"/>
    </source>
</evidence>
<gene>
    <name evidence="11" type="ORF">Z517_06162</name>
</gene>
<feature type="binding site" evidence="9">
    <location>
        <position position="330"/>
    </location>
    <ligand>
        <name>K(+)</name>
        <dbReference type="ChEBI" id="CHEBI:29103"/>
    </ligand>
</feature>
<feature type="domain" description="Carbohydrate kinase PfkB" evidence="10">
    <location>
        <begin position="9"/>
        <end position="341"/>
    </location>
</feature>
<dbReference type="AlphaFoldDB" id="A0A0D2GM35"/>
<dbReference type="Gene3D" id="3.40.1190.20">
    <property type="match status" value="1"/>
</dbReference>
<keyword evidence="4 9" id="KW-0418">Kinase</keyword>
<feature type="binding site" evidence="9">
    <location>
        <position position="339"/>
    </location>
    <ligand>
        <name>K(+)</name>
        <dbReference type="ChEBI" id="CHEBI:29103"/>
    </ligand>
</feature>
<comment type="subcellular location">
    <subcellularLocation>
        <location evidence="9">Cytoplasm</location>
    </subcellularLocation>
    <subcellularLocation>
        <location evidence="9">Nucleus</location>
    </subcellularLocation>
</comment>
<evidence type="ECO:0000259" key="10">
    <source>
        <dbReference type="Pfam" id="PF00294"/>
    </source>
</evidence>
<dbReference type="Proteomes" id="UP000053029">
    <property type="component" value="Unassembled WGS sequence"/>
</dbReference>
<keyword evidence="3 9" id="KW-0547">Nucleotide-binding</keyword>
<dbReference type="GO" id="GO:0005634">
    <property type="term" value="C:nucleus"/>
    <property type="evidence" value="ECO:0007669"/>
    <property type="project" value="UniProtKB-SubCell"/>
</dbReference>
<keyword evidence="8 9" id="KW-0119">Carbohydrate metabolism</keyword>
<feature type="binding site" evidence="9">
    <location>
        <begin position="42"/>
        <end position="46"/>
    </location>
    <ligand>
        <name>substrate</name>
    </ligand>
</feature>
<evidence type="ECO:0000256" key="2">
    <source>
        <dbReference type="ARBA" id="ARBA00022723"/>
    </source>
</evidence>
<dbReference type="GO" id="GO:0004747">
    <property type="term" value="F:ribokinase activity"/>
    <property type="evidence" value="ECO:0007669"/>
    <property type="project" value="UniProtKB-UniRule"/>
</dbReference>
<feature type="binding site" evidence="9">
    <location>
        <position position="324"/>
    </location>
    <ligand>
        <name>ATP</name>
        <dbReference type="ChEBI" id="CHEBI:30616"/>
    </ligand>
</feature>
<feature type="binding site" evidence="9">
    <location>
        <begin position="290"/>
        <end position="291"/>
    </location>
    <ligand>
        <name>ATP</name>
        <dbReference type="ChEBI" id="CHEBI:30616"/>
    </ligand>
</feature>
<dbReference type="PANTHER" id="PTHR10584">
    <property type="entry name" value="SUGAR KINASE"/>
    <property type="match status" value="1"/>
</dbReference>
<sequence length="345" mass="36527">MSRRPVIRVIGSLNIDFVTRTPRVPGPGETLTATSMTVHPGGKGSNQAVACGKAAFISPSSQDVVVEMIGAVGANDPYYASLLRPTLEKSGVSTAGVEEMEGVQTGTATIIVDEGSNGENRILVVPGANAQVRDVDKVFKTATKGGDPDVVVMQGEVPRSTVLGLLERFNSTECKTCVIFNPAPMFPAGVPLDALKGLAVLVVNETECRQLFASVEELKTVRVSGPDELMTEGELDRLTSYLHGTAKIPIVVVTLGSQGVYYSFEAPDLLDRDLLPALKVDRVVDTTGAGDTFVGYFATAVARHLAQAIQLDDLNVREAVTRANEAAAKCVQRSGAMDSIPFGYE</sequence>
<feature type="binding site" evidence="9">
    <location>
        <position position="335"/>
    </location>
    <ligand>
        <name>K(+)</name>
        <dbReference type="ChEBI" id="CHEBI:29103"/>
    </ligand>
</feature>
<keyword evidence="7 9" id="KW-0630">Potassium</keyword>
<dbReference type="VEuPathDB" id="FungiDB:Z517_06162"/>
<evidence type="ECO:0000313" key="12">
    <source>
        <dbReference type="Proteomes" id="UP000053029"/>
    </source>
</evidence>
<name>A0A0D2GM35_9EURO</name>
<evidence type="ECO:0000256" key="1">
    <source>
        <dbReference type="ARBA" id="ARBA00022679"/>
    </source>
</evidence>
<dbReference type="OrthoDB" id="415590at2759"/>
<reference evidence="11 12" key="1">
    <citation type="submission" date="2015-01" db="EMBL/GenBank/DDBJ databases">
        <title>The Genome Sequence of Fonsecaea pedrosoi CBS 271.37.</title>
        <authorList>
            <consortium name="The Broad Institute Genomics Platform"/>
            <person name="Cuomo C."/>
            <person name="de Hoog S."/>
            <person name="Gorbushina A."/>
            <person name="Stielow B."/>
            <person name="Teixiera M."/>
            <person name="Abouelleil A."/>
            <person name="Chapman S.B."/>
            <person name="Priest M."/>
            <person name="Young S.K."/>
            <person name="Wortman J."/>
            <person name="Nusbaum C."/>
            <person name="Birren B."/>
        </authorList>
    </citation>
    <scope>NUCLEOTIDE SEQUENCE [LARGE SCALE GENOMIC DNA]</scope>
    <source>
        <strain evidence="11 12">CBS 271.37</strain>
    </source>
</reference>
<keyword evidence="5 9" id="KW-0067">ATP-binding</keyword>
<comment type="subunit">
    <text evidence="9">Homodimer.</text>
</comment>
<dbReference type="HAMAP" id="MF_01987">
    <property type="entry name" value="Ribokinase"/>
    <property type="match status" value="1"/>
</dbReference>
<keyword evidence="9" id="KW-0963">Cytoplasm</keyword>
<feature type="binding site" evidence="9">
    <location>
        <position position="285"/>
    </location>
    <ligand>
        <name>K(+)</name>
        <dbReference type="ChEBI" id="CHEBI:29103"/>
    </ligand>
</feature>
<dbReference type="CDD" id="cd01174">
    <property type="entry name" value="ribokinase"/>
    <property type="match status" value="1"/>
</dbReference>
<dbReference type="GO" id="GO:0005737">
    <property type="term" value="C:cytoplasm"/>
    <property type="evidence" value="ECO:0007669"/>
    <property type="project" value="UniProtKB-SubCell"/>
</dbReference>
<dbReference type="RefSeq" id="XP_013283358.1">
    <property type="nucleotide sequence ID" value="XM_013427904.1"/>
</dbReference>
<feature type="binding site" evidence="9">
    <location>
        <position position="156"/>
    </location>
    <ligand>
        <name>substrate</name>
    </ligand>
</feature>
<keyword evidence="2 9" id="KW-0479">Metal-binding</keyword>
<dbReference type="HOGENOM" id="CLU_027634_2_0_1"/>
<dbReference type="PRINTS" id="PR00990">
    <property type="entry name" value="RIBOKINASE"/>
</dbReference>
<feature type="active site" description="Proton acceptor" evidence="9">
    <location>
        <position position="291"/>
    </location>
</feature>
<feature type="binding site" evidence="9">
    <location>
        <begin position="254"/>
        <end position="259"/>
    </location>
    <ligand>
        <name>ATP</name>
        <dbReference type="ChEBI" id="CHEBI:30616"/>
    </ligand>
</feature>
<comment type="activity regulation">
    <text evidence="9">Activated by a monovalent cation that binds near, but not in, the active site. The most likely occupant of the site in vivo is potassium. Ion binding induces a conformational change that may alter substrate affinity.</text>
</comment>
<keyword evidence="1 9" id="KW-0808">Transferase</keyword>
<evidence type="ECO:0000256" key="7">
    <source>
        <dbReference type="ARBA" id="ARBA00022958"/>
    </source>
</evidence>